<gene>
    <name evidence="2" type="ORF">AT705_05170</name>
</gene>
<dbReference type="KEGG" id="prr:AT705_05170"/>
<feature type="compositionally biased region" description="Basic and acidic residues" evidence="1">
    <location>
        <begin position="57"/>
        <end position="81"/>
    </location>
</feature>
<dbReference type="AlphaFoldDB" id="A0A0U3HN81"/>
<evidence type="ECO:0000313" key="3">
    <source>
        <dbReference type="Proteomes" id="UP000069015"/>
    </source>
</evidence>
<proteinExistence type="predicted"/>
<accession>A0A0U3HN81</accession>
<dbReference type="RefSeq" id="WP_058795775.1">
    <property type="nucleotide sequence ID" value="NZ_CP013611.1"/>
</dbReference>
<feature type="region of interest" description="Disordered" evidence="1">
    <location>
        <begin position="1"/>
        <end position="131"/>
    </location>
</feature>
<name>A0A0U3HN81_9GAMM</name>
<feature type="compositionally biased region" description="Low complexity" evidence="1">
    <location>
        <begin position="82"/>
        <end position="92"/>
    </location>
</feature>
<sequence length="131" mass="14407">MEKSNVRQAFNSAASAQSKQKQDFIQQKAQGNSSPALVLKPPTTQKAMQAQMAMDKVAAHRNQDKKSPEKSPVKPSSKEQFAKNAAKQNTKTKSTEKTQEKTGNLKQAFADSAVKRPTQSFNQSAKQGRSR</sequence>
<feature type="compositionally biased region" description="Polar residues" evidence="1">
    <location>
        <begin position="117"/>
        <end position="131"/>
    </location>
</feature>
<dbReference type="EMBL" id="CP013611">
    <property type="protein sequence ID" value="ALU42392.1"/>
    <property type="molecule type" value="Genomic_DNA"/>
</dbReference>
<dbReference type="Proteomes" id="UP000069015">
    <property type="component" value="Chromosome 1"/>
</dbReference>
<feature type="compositionally biased region" description="Polar residues" evidence="1">
    <location>
        <begin position="1"/>
        <end position="35"/>
    </location>
</feature>
<evidence type="ECO:0000256" key="1">
    <source>
        <dbReference type="SAM" id="MobiDB-lite"/>
    </source>
</evidence>
<reference evidence="2 3" key="1">
    <citation type="submission" date="2015-12" db="EMBL/GenBank/DDBJ databases">
        <title>Complete genome sequence of Pseudoalteromonas rubra SCSIO 6842, harboring a conjugative plasmid.</title>
        <authorList>
            <person name="Li B."/>
            <person name="Wang X."/>
        </authorList>
    </citation>
    <scope>NUCLEOTIDE SEQUENCE [LARGE SCALE GENOMIC DNA]</scope>
    <source>
        <strain evidence="2 3">SCSIO 6842</strain>
    </source>
</reference>
<evidence type="ECO:0000313" key="2">
    <source>
        <dbReference type="EMBL" id="ALU42392.1"/>
    </source>
</evidence>
<organism evidence="2 3">
    <name type="scientific">Pseudoalteromonas rubra</name>
    <dbReference type="NCBI Taxonomy" id="43658"/>
    <lineage>
        <taxon>Bacteria</taxon>
        <taxon>Pseudomonadati</taxon>
        <taxon>Pseudomonadota</taxon>
        <taxon>Gammaproteobacteria</taxon>
        <taxon>Alteromonadales</taxon>
        <taxon>Pseudoalteromonadaceae</taxon>
        <taxon>Pseudoalteromonas</taxon>
    </lineage>
</organism>
<protein>
    <submittedName>
        <fullName evidence="2">Uncharacterized protein</fullName>
    </submittedName>
</protein>